<feature type="compositionally biased region" description="Basic and acidic residues" evidence="4">
    <location>
        <begin position="240"/>
        <end position="251"/>
    </location>
</feature>
<evidence type="ECO:0000256" key="2">
    <source>
        <dbReference type="ARBA" id="ARBA00023002"/>
    </source>
</evidence>
<dbReference type="Pfam" id="PF00106">
    <property type="entry name" value="adh_short"/>
    <property type="match status" value="1"/>
</dbReference>
<dbReference type="EMBL" id="QEQK01000010">
    <property type="protein sequence ID" value="PWN55525.1"/>
    <property type="molecule type" value="Genomic_DNA"/>
</dbReference>
<comment type="similarity">
    <text evidence="1 3">Belongs to the short-chain dehydrogenases/reductases (SDR) family.</text>
</comment>
<dbReference type="Proteomes" id="UP000251800">
    <property type="component" value="Unassembled WGS sequence"/>
</dbReference>
<evidence type="ECO:0000313" key="6">
    <source>
        <dbReference type="Proteomes" id="UP000251800"/>
    </source>
</evidence>
<dbReference type="AlphaFoldDB" id="A0A363UJC6"/>
<gene>
    <name evidence="5" type="ORF">DEH80_12095</name>
</gene>
<dbReference type="PANTHER" id="PTHR43669">
    <property type="entry name" value="5-KETO-D-GLUCONATE 5-REDUCTASE"/>
    <property type="match status" value="1"/>
</dbReference>
<accession>A0A363UJC6</accession>
<dbReference type="PRINTS" id="PR00081">
    <property type="entry name" value="GDHRDH"/>
</dbReference>
<dbReference type="PANTHER" id="PTHR43669:SF3">
    <property type="entry name" value="ALCOHOL DEHYDROGENASE, PUTATIVE (AFU_ORTHOLOGUE AFUA_3G03445)-RELATED"/>
    <property type="match status" value="1"/>
</dbReference>
<evidence type="ECO:0000256" key="3">
    <source>
        <dbReference type="RuleBase" id="RU000363"/>
    </source>
</evidence>
<dbReference type="SUPFAM" id="SSF51735">
    <property type="entry name" value="NAD(P)-binding Rossmann-fold domains"/>
    <property type="match status" value="1"/>
</dbReference>
<dbReference type="InterPro" id="IPR036291">
    <property type="entry name" value="NAD(P)-bd_dom_sf"/>
</dbReference>
<keyword evidence="6" id="KW-1185">Reference proteome</keyword>
<comment type="caution">
    <text evidence="5">The sequence shown here is derived from an EMBL/GenBank/DDBJ whole genome shotgun (WGS) entry which is preliminary data.</text>
</comment>
<sequence length="251" mass="26461">MTTKSNNNVIIVTGASRGIGAAISHHFAERGWCVIAAARNTANVDASADGDRCVVPVEVDVIDAGAVEQLFHVAAEHGPVELVVNNAGTIDPIARIEDSDPGAWASAVDVNLKGAFYVLREAVRVMKPLGGGTIITISSGAANAPMEGWSHYCTTKAAVQMLTRCADKEHRQHGIRALGLSPGTVATDMQASIKSSGINPVSKLPDSAHIPPAWVAKSIEYLHEHATEDDLGNDFSIKTDQGRDRVGLPRS</sequence>
<dbReference type="Gene3D" id="3.40.50.720">
    <property type="entry name" value="NAD(P)-binding Rossmann-like Domain"/>
    <property type="match status" value="1"/>
</dbReference>
<dbReference type="PRINTS" id="PR00080">
    <property type="entry name" value="SDRFAMILY"/>
</dbReference>
<dbReference type="InterPro" id="IPR002347">
    <property type="entry name" value="SDR_fam"/>
</dbReference>
<organism evidence="5 6">
    <name type="scientific">Abyssibacter profundi</name>
    <dbReference type="NCBI Taxonomy" id="2182787"/>
    <lineage>
        <taxon>Bacteria</taxon>
        <taxon>Pseudomonadati</taxon>
        <taxon>Pseudomonadota</taxon>
        <taxon>Gammaproteobacteria</taxon>
        <taxon>Chromatiales</taxon>
        <taxon>Oceanococcaceae</taxon>
        <taxon>Abyssibacter</taxon>
    </lineage>
</organism>
<dbReference type="CDD" id="cd05233">
    <property type="entry name" value="SDR_c"/>
    <property type="match status" value="1"/>
</dbReference>
<dbReference type="RefSeq" id="WP_109720764.1">
    <property type="nucleotide sequence ID" value="NZ_QEQK01000010.1"/>
</dbReference>
<dbReference type="OrthoDB" id="9810734at2"/>
<feature type="region of interest" description="Disordered" evidence="4">
    <location>
        <begin position="231"/>
        <end position="251"/>
    </location>
</feature>
<evidence type="ECO:0000256" key="1">
    <source>
        <dbReference type="ARBA" id="ARBA00006484"/>
    </source>
</evidence>
<reference evidence="5 6" key="1">
    <citation type="submission" date="2018-05" db="EMBL/GenBank/DDBJ databases">
        <title>Abyssibacter profundi OUC007T gen. nov., sp. nov, a marine bacterium isolated from seawater of the Mariana Trench.</title>
        <authorList>
            <person name="Zhou S."/>
        </authorList>
    </citation>
    <scope>NUCLEOTIDE SEQUENCE [LARGE SCALE GENOMIC DNA]</scope>
    <source>
        <strain evidence="5 6">OUC007</strain>
    </source>
</reference>
<evidence type="ECO:0000256" key="4">
    <source>
        <dbReference type="SAM" id="MobiDB-lite"/>
    </source>
</evidence>
<name>A0A363UJC6_9GAMM</name>
<evidence type="ECO:0000313" key="5">
    <source>
        <dbReference type="EMBL" id="PWN55525.1"/>
    </source>
</evidence>
<dbReference type="GO" id="GO:0016491">
    <property type="term" value="F:oxidoreductase activity"/>
    <property type="evidence" value="ECO:0007669"/>
    <property type="project" value="UniProtKB-KW"/>
</dbReference>
<keyword evidence="2" id="KW-0560">Oxidoreductase</keyword>
<proteinExistence type="inferred from homology"/>
<protein>
    <submittedName>
        <fullName evidence="5">Short-chain dehydrogenase</fullName>
    </submittedName>
</protein>